<evidence type="ECO:0000256" key="1">
    <source>
        <dbReference type="ARBA" id="ARBA00004533"/>
    </source>
</evidence>
<keyword evidence="4" id="KW-0997">Cell inner membrane</keyword>
<dbReference type="InterPro" id="IPR007812">
    <property type="entry name" value="T2SS_protein-GspL"/>
</dbReference>
<dbReference type="AlphaFoldDB" id="A0A381T940"/>
<keyword evidence="7" id="KW-1133">Transmembrane helix</keyword>
<protein>
    <recommendedName>
        <fullName evidence="9">GspL periplasmic domain-containing protein</fullName>
    </recommendedName>
</protein>
<dbReference type="Gene3D" id="3.30.1360.100">
    <property type="entry name" value="General secretion pathway protein M, EpsM"/>
    <property type="match status" value="1"/>
</dbReference>
<evidence type="ECO:0000259" key="9">
    <source>
        <dbReference type="Pfam" id="PF12693"/>
    </source>
</evidence>
<keyword evidence="6" id="KW-0653">Protein transport</keyword>
<proteinExistence type="predicted"/>
<dbReference type="Pfam" id="PF12693">
    <property type="entry name" value="GspL_C"/>
    <property type="match status" value="1"/>
</dbReference>
<dbReference type="InterPro" id="IPR043129">
    <property type="entry name" value="ATPase_NBD"/>
</dbReference>
<keyword evidence="8" id="KW-0472">Membrane</keyword>
<evidence type="ECO:0000256" key="3">
    <source>
        <dbReference type="ARBA" id="ARBA00022475"/>
    </source>
</evidence>
<evidence type="ECO:0000256" key="4">
    <source>
        <dbReference type="ARBA" id="ARBA00022519"/>
    </source>
</evidence>
<comment type="subcellular location">
    <subcellularLocation>
        <location evidence="1">Cell inner membrane</location>
    </subcellularLocation>
</comment>
<dbReference type="NCBIfam" id="TIGR01709">
    <property type="entry name" value="typeII_sec_gspL"/>
    <property type="match status" value="1"/>
</dbReference>
<sequence length="399" mass="45868">MDKLTFLLNHQIKTYFWLITNESGLVVERGQTKNLLDISDKKVRLVEGFIFSPLFSNKRLEVPPATKSQILESIPYLLEDNILRSIEDYHFVSSNRNEQGEVSISLVPKTILDQEVNGFNESAINVNSLSLLDVSFEVDTSEGFLIIFNELSILSFGSEWGWCSETETVLSILKKSLEDFNCSSLKVFQSTETEEINWDKYIQSDVIIDYVEGELDFLEKALPHLKQNLNILQNQYAPRVDWMENIYKWKYALVAISLVIGLYFIQTILDTYQNNSSASELLRQSESLYYSSFPEESKEEDISKQLKRKLRNVDFSESEPFLITVQNLTQVIFNNERVSLFSINYDLGRNQFIVEIQCSQFEDLEAVKSTFIQGGYSVDIGSSKRVGNSILSEILIKKS</sequence>
<dbReference type="PIRSF" id="PIRSF015761">
    <property type="entry name" value="Protein_L"/>
    <property type="match status" value="1"/>
</dbReference>
<evidence type="ECO:0000256" key="8">
    <source>
        <dbReference type="ARBA" id="ARBA00023136"/>
    </source>
</evidence>
<reference evidence="10" key="1">
    <citation type="submission" date="2018-05" db="EMBL/GenBank/DDBJ databases">
        <authorList>
            <person name="Lanie J.A."/>
            <person name="Ng W.-L."/>
            <person name="Kazmierczak K.M."/>
            <person name="Andrzejewski T.M."/>
            <person name="Davidsen T.M."/>
            <person name="Wayne K.J."/>
            <person name="Tettelin H."/>
            <person name="Glass J.I."/>
            <person name="Rusch D."/>
            <person name="Podicherti R."/>
            <person name="Tsui H.-C.T."/>
            <person name="Winkler M.E."/>
        </authorList>
    </citation>
    <scope>NUCLEOTIDE SEQUENCE</scope>
</reference>
<evidence type="ECO:0000256" key="2">
    <source>
        <dbReference type="ARBA" id="ARBA00022448"/>
    </source>
</evidence>
<name>A0A381T940_9ZZZZ</name>
<keyword evidence="3" id="KW-1003">Cell membrane</keyword>
<dbReference type="GO" id="GO:0005886">
    <property type="term" value="C:plasma membrane"/>
    <property type="evidence" value="ECO:0007669"/>
    <property type="project" value="UniProtKB-SubCell"/>
</dbReference>
<gene>
    <name evidence="10" type="ORF">METZ01_LOCUS63167</name>
</gene>
<keyword evidence="2" id="KW-0813">Transport</keyword>
<organism evidence="10">
    <name type="scientific">marine metagenome</name>
    <dbReference type="NCBI Taxonomy" id="408172"/>
    <lineage>
        <taxon>unclassified sequences</taxon>
        <taxon>metagenomes</taxon>
        <taxon>ecological metagenomes</taxon>
    </lineage>
</organism>
<dbReference type="GO" id="GO:0015627">
    <property type="term" value="C:type II protein secretion system complex"/>
    <property type="evidence" value="ECO:0007669"/>
    <property type="project" value="InterPro"/>
</dbReference>
<dbReference type="GO" id="GO:0015628">
    <property type="term" value="P:protein secretion by the type II secretion system"/>
    <property type="evidence" value="ECO:0007669"/>
    <property type="project" value="InterPro"/>
</dbReference>
<evidence type="ECO:0000256" key="5">
    <source>
        <dbReference type="ARBA" id="ARBA00022692"/>
    </source>
</evidence>
<evidence type="ECO:0000256" key="6">
    <source>
        <dbReference type="ARBA" id="ARBA00022927"/>
    </source>
</evidence>
<evidence type="ECO:0000256" key="7">
    <source>
        <dbReference type="ARBA" id="ARBA00022989"/>
    </source>
</evidence>
<keyword evidence="5" id="KW-0812">Transmembrane</keyword>
<dbReference type="GO" id="GO:0009276">
    <property type="term" value="C:Gram-negative-bacterium-type cell wall"/>
    <property type="evidence" value="ECO:0007669"/>
    <property type="project" value="InterPro"/>
</dbReference>
<dbReference type="SUPFAM" id="SSF53067">
    <property type="entry name" value="Actin-like ATPase domain"/>
    <property type="match status" value="1"/>
</dbReference>
<dbReference type="Gene3D" id="3.30.420.380">
    <property type="match status" value="1"/>
</dbReference>
<dbReference type="InterPro" id="IPR025691">
    <property type="entry name" value="GspL_pp_dom"/>
</dbReference>
<dbReference type="EMBL" id="UINC01003916">
    <property type="protein sequence ID" value="SVA10313.1"/>
    <property type="molecule type" value="Genomic_DNA"/>
</dbReference>
<evidence type="ECO:0000313" key="10">
    <source>
        <dbReference type="EMBL" id="SVA10313.1"/>
    </source>
</evidence>
<accession>A0A381T940</accession>
<feature type="domain" description="GspL periplasmic" evidence="9">
    <location>
        <begin position="247"/>
        <end position="396"/>
    </location>
</feature>